<evidence type="ECO:0000259" key="1">
    <source>
        <dbReference type="Pfam" id="PF08241"/>
    </source>
</evidence>
<feature type="domain" description="Methyltransferase type 11" evidence="1">
    <location>
        <begin position="44"/>
        <end position="136"/>
    </location>
</feature>
<proteinExistence type="predicted"/>
<dbReference type="EMBL" id="JAKIJS010000001">
    <property type="protein sequence ID" value="MCF6137754.1"/>
    <property type="molecule type" value="Genomic_DNA"/>
</dbReference>
<evidence type="ECO:0000313" key="2">
    <source>
        <dbReference type="EMBL" id="MCF6137754.1"/>
    </source>
</evidence>
<name>A0ABS9GYJ1_9BACL</name>
<dbReference type="InterPro" id="IPR029063">
    <property type="entry name" value="SAM-dependent_MTases_sf"/>
</dbReference>
<reference evidence="2 3" key="1">
    <citation type="submission" date="2022-01" db="EMBL/GenBank/DDBJ databases">
        <title>Alkalihalobacillus sp. EGI L200015, a novel bacterium isolated from a salt lake sediment.</title>
        <authorList>
            <person name="Gao L."/>
            <person name="Fang B.-Z."/>
            <person name="Li W.-J."/>
        </authorList>
    </citation>
    <scope>NUCLEOTIDE SEQUENCE [LARGE SCALE GENOMIC DNA]</scope>
    <source>
        <strain evidence="2 3">KCTC 12718</strain>
    </source>
</reference>
<dbReference type="Proteomes" id="UP001649381">
    <property type="component" value="Unassembled WGS sequence"/>
</dbReference>
<gene>
    <name evidence="2" type="ORF">L2716_08425</name>
</gene>
<keyword evidence="2" id="KW-0808">Transferase</keyword>
<accession>A0ABS9GYJ1</accession>
<dbReference type="InterPro" id="IPR013216">
    <property type="entry name" value="Methyltransf_11"/>
</dbReference>
<dbReference type="CDD" id="cd02440">
    <property type="entry name" value="AdoMet_MTases"/>
    <property type="match status" value="1"/>
</dbReference>
<dbReference type="SUPFAM" id="SSF53335">
    <property type="entry name" value="S-adenosyl-L-methionine-dependent methyltransferases"/>
    <property type="match status" value="1"/>
</dbReference>
<dbReference type="GO" id="GO:0008168">
    <property type="term" value="F:methyltransferase activity"/>
    <property type="evidence" value="ECO:0007669"/>
    <property type="project" value="UniProtKB-KW"/>
</dbReference>
<dbReference type="RefSeq" id="WP_236333602.1">
    <property type="nucleotide sequence ID" value="NZ_JAKIJS010000001.1"/>
</dbReference>
<protein>
    <submittedName>
        <fullName evidence="2">Class I SAM-dependent methyltransferase</fullName>
    </submittedName>
</protein>
<organism evidence="2 3">
    <name type="scientific">Pseudalkalibacillus berkeleyi</name>
    <dbReference type="NCBI Taxonomy" id="1069813"/>
    <lineage>
        <taxon>Bacteria</taxon>
        <taxon>Bacillati</taxon>
        <taxon>Bacillota</taxon>
        <taxon>Bacilli</taxon>
        <taxon>Bacillales</taxon>
        <taxon>Fictibacillaceae</taxon>
        <taxon>Pseudalkalibacillus</taxon>
    </lineage>
</organism>
<sequence>MKETNYSIIADKYDKNQYRNQEVKKDYDLEEYINQHNNGSYNVLDLSCGTGLYLAKQVPLFSNVNIVWNGLDASKDMLKKASEKVNNVNLVHGYAENIPFETNTLDYISNNYAFHHYENKDSALDEIARVLKNDGVYKLHNIAIQKMPEWWVYKYFPSAYEEDLKRFWDDEFIYQELLKRGFKVSKRIEYRKEEILVADYIQYAQNRDISVLTLISDTDYEYGLEKMEEDLRLDPLKEITNDFAELFIISKKI</sequence>
<dbReference type="PANTHER" id="PTHR43591">
    <property type="entry name" value="METHYLTRANSFERASE"/>
    <property type="match status" value="1"/>
</dbReference>
<dbReference type="Pfam" id="PF08241">
    <property type="entry name" value="Methyltransf_11"/>
    <property type="match status" value="1"/>
</dbReference>
<dbReference type="GO" id="GO:0032259">
    <property type="term" value="P:methylation"/>
    <property type="evidence" value="ECO:0007669"/>
    <property type="project" value="UniProtKB-KW"/>
</dbReference>
<evidence type="ECO:0000313" key="3">
    <source>
        <dbReference type="Proteomes" id="UP001649381"/>
    </source>
</evidence>
<keyword evidence="3" id="KW-1185">Reference proteome</keyword>
<keyword evidence="2" id="KW-0489">Methyltransferase</keyword>
<dbReference type="Gene3D" id="3.40.50.150">
    <property type="entry name" value="Vaccinia Virus protein VP39"/>
    <property type="match status" value="1"/>
</dbReference>
<comment type="caution">
    <text evidence="2">The sequence shown here is derived from an EMBL/GenBank/DDBJ whole genome shotgun (WGS) entry which is preliminary data.</text>
</comment>